<dbReference type="EMBL" id="JBHTOC010000006">
    <property type="protein sequence ID" value="MFD1429560.1"/>
    <property type="molecule type" value="Genomic_DNA"/>
</dbReference>
<dbReference type="InterPro" id="IPR003615">
    <property type="entry name" value="HNH_nuc"/>
</dbReference>
<dbReference type="InterPro" id="IPR002711">
    <property type="entry name" value="HNH"/>
</dbReference>
<evidence type="ECO:0000313" key="6">
    <source>
        <dbReference type="EMBL" id="MFD1429560.1"/>
    </source>
</evidence>
<evidence type="ECO:0000256" key="4">
    <source>
        <dbReference type="ARBA" id="ARBA00040194"/>
    </source>
</evidence>
<evidence type="ECO:0000256" key="3">
    <source>
        <dbReference type="ARBA" id="ARBA00038412"/>
    </source>
</evidence>
<dbReference type="PANTHER" id="PTHR41286:SF1">
    <property type="entry name" value="HNH NUCLEASE YAJD-RELATED"/>
    <property type="match status" value="1"/>
</dbReference>
<keyword evidence="7" id="KW-1185">Reference proteome</keyword>
<evidence type="ECO:0000256" key="1">
    <source>
        <dbReference type="ARBA" id="ARBA00022722"/>
    </source>
</evidence>
<gene>
    <name evidence="6" type="ORF">ACFQ4P_04780</name>
</gene>
<accession>A0ABW4CIW2</accession>
<evidence type="ECO:0000259" key="5">
    <source>
        <dbReference type="SMART" id="SM00507"/>
    </source>
</evidence>
<evidence type="ECO:0000313" key="7">
    <source>
        <dbReference type="Proteomes" id="UP001597196"/>
    </source>
</evidence>
<dbReference type="SMART" id="SM00507">
    <property type="entry name" value="HNHc"/>
    <property type="match status" value="1"/>
</dbReference>
<name>A0ABW4CIW2_9LACO</name>
<dbReference type="RefSeq" id="WP_203626804.1">
    <property type="nucleotide sequence ID" value="NZ_BOLQ01000008.1"/>
</dbReference>
<dbReference type="GO" id="GO:0004519">
    <property type="term" value="F:endonuclease activity"/>
    <property type="evidence" value="ECO:0007669"/>
    <property type="project" value="UniProtKB-KW"/>
</dbReference>
<protein>
    <recommendedName>
        <fullName evidence="4">Putative HNH nuclease YajD</fullName>
    </recommendedName>
</protein>
<dbReference type="Gene3D" id="1.10.30.50">
    <property type="match status" value="1"/>
</dbReference>
<feature type="domain" description="HNH nuclease" evidence="5">
    <location>
        <begin position="54"/>
        <end position="113"/>
    </location>
</feature>
<dbReference type="CDD" id="cd00085">
    <property type="entry name" value="HNHc"/>
    <property type="match status" value="1"/>
</dbReference>
<dbReference type="PANTHER" id="PTHR41286">
    <property type="entry name" value="HNH NUCLEASE YAJD-RELATED"/>
    <property type="match status" value="1"/>
</dbReference>
<sequence length="145" mass="16883">MIMKLCNHAGCNTMVPFNQRYCDKHQPEPRASDNERYAHRKEIGGRYFQFYKSKSWRKLSYSYRLAHPLCERCKANGLYVQADVVDHIVPIRVDWSRRFDESNLQSLCNTCHGVKTKVEDAAHYPHLVMGARSCNHGDQASQINH</sequence>
<evidence type="ECO:0000256" key="2">
    <source>
        <dbReference type="ARBA" id="ARBA00022801"/>
    </source>
</evidence>
<dbReference type="Pfam" id="PF01844">
    <property type="entry name" value="HNH"/>
    <property type="match status" value="1"/>
</dbReference>
<keyword evidence="1" id="KW-0540">Nuclease</keyword>
<comment type="caution">
    <text evidence="6">The sequence shown here is derived from an EMBL/GenBank/DDBJ whole genome shotgun (WGS) entry which is preliminary data.</text>
</comment>
<comment type="similarity">
    <text evidence="3">Belongs to the HNH nuclease family.</text>
</comment>
<keyword evidence="2" id="KW-0378">Hydrolase</keyword>
<keyword evidence="6" id="KW-0255">Endonuclease</keyword>
<reference evidence="7" key="1">
    <citation type="journal article" date="2019" name="Int. J. Syst. Evol. Microbiol.">
        <title>The Global Catalogue of Microorganisms (GCM) 10K type strain sequencing project: providing services to taxonomists for standard genome sequencing and annotation.</title>
        <authorList>
            <consortium name="The Broad Institute Genomics Platform"/>
            <consortium name="The Broad Institute Genome Sequencing Center for Infectious Disease"/>
            <person name="Wu L."/>
            <person name="Ma J."/>
        </authorList>
    </citation>
    <scope>NUCLEOTIDE SEQUENCE [LARGE SCALE GENOMIC DNA]</scope>
    <source>
        <strain evidence="7">CCM 8980</strain>
    </source>
</reference>
<dbReference type="Proteomes" id="UP001597196">
    <property type="component" value="Unassembled WGS sequence"/>
</dbReference>
<organism evidence="6 7">
    <name type="scientific">Lacticaseibacillus mingshuiensis</name>
    <dbReference type="NCBI Taxonomy" id="2799574"/>
    <lineage>
        <taxon>Bacteria</taxon>
        <taxon>Bacillati</taxon>
        <taxon>Bacillota</taxon>
        <taxon>Bacilli</taxon>
        <taxon>Lactobacillales</taxon>
        <taxon>Lactobacillaceae</taxon>
        <taxon>Lacticaseibacillus</taxon>
    </lineage>
</organism>
<proteinExistence type="inferred from homology"/>